<dbReference type="EMBL" id="CAJNRD030001123">
    <property type="protein sequence ID" value="CAG5101753.1"/>
    <property type="molecule type" value="Genomic_DNA"/>
</dbReference>
<reference evidence="1" key="1">
    <citation type="submission" date="2021-04" db="EMBL/GenBank/DDBJ databases">
        <authorList>
            <person name="Chebbi M.A.C M."/>
        </authorList>
    </citation>
    <scope>NUCLEOTIDE SEQUENCE</scope>
</reference>
<accession>A0A8J2HLH1</accession>
<proteinExistence type="predicted"/>
<feature type="non-terminal residue" evidence="1">
    <location>
        <position position="1"/>
    </location>
</feature>
<comment type="caution">
    <text evidence="1">The sequence shown here is derived from an EMBL/GenBank/DDBJ whole genome shotgun (WGS) entry which is preliminary data.</text>
</comment>
<evidence type="ECO:0000313" key="1">
    <source>
        <dbReference type="EMBL" id="CAG5101753.1"/>
    </source>
</evidence>
<feature type="non-terminal residue" evidence="1">
    <location>
        <position position="153"/>
    </location>
</feature>
<organism evidence="1 2">
    <name type="scientific">Cotesia congregata</name>
    <name type="common">Parasitoid wasp</name>
    <name type="synonym">Apanteles congregatus</name>
    <dbReference type="NCBI Taxonomy" id="51543"/>
    <lineage>
        <taxon>Eukaryota</taxon>
        <taxon>Metazoa</taxon>
        <taxon>Ecdysozoa</taxon>
        <taxon>Arthropoda</taxon>
        <taxon>Hexapoda</taxon>
        <taxon>Insecta</taxon>
        <taxon>Pterygota</taxon>
        <taxon>Neoptera</taxon>
        <taxon>Endopterygota</taxon>
        <taxon>Hymenoptera</taxon>
        <taxon>Apocrita</taxon>
        <taxon>Ichneumonoidea</taxon>
        <taxon>Braconidae</taxon>
        <taxon>Microgastrinae</taxon>
        <taxon>Cotesia</taxon>
    </lineage>
</organism>
<gene>
    <name evidence="1" type="ORF">HICCMSTLAB_LOCUS10654</name>
</gene>
<name>A0A8J2HLH1_COTCN</name>
<dbReference type="Proteomes" id="UP000786811">
    <property type="component" value="Unassembled WGS sequence"/>
</dbReference>
<sequence length="153" mass="16284">YPKCRNRVGTSPSGNVLGKNAVALILPTTGISTSRSKSERLSVACKNTESFIFCSIVYPKAELSSSSDENAKFHGKLRRLFIGKANFREACSAFSQLPSFTPTKIGCDPGKLVAGKSKMSDSGRASRQTEAVPAVIPSATASANFSVMKNFLV</sequence>
<keyword evidence="2" id="KW-1185">Reference proteome</keyword>
<evidence type="ECO:0000313" key="2">
    <source>
        <dbReference type="Proteomes" id="UP000786811"/>
    </source>
</evidence>
<dbReference type="AlphaFoldDB" id="A0A8J2HLH1"/>
<protein>
    <submittedName>
        <fullName evidence="1">Uncharacterized protein</fullName>
    </submittedName>
</protein>
<dbReference type="OrthoDB" id="10300552at2759"/>